<feature type="binding site" evidence="6">
    <location>
        <position position="407"/>
    </location>
    <ligand>
        <name>substrate</name>
    </ligand>
</feature>
<gene>
    <name evidence="6 7" type="primary">argJ</name>
    <name evidence="7" type="ORF">BACCIP111883_02433</name>
</gene>
<keyword evidence="3 6" id="KW-0808">Transferase</keyword>
<feature type="site" description="Involved in the stabilization of negative charge on the oxyanion by the formation of the oxyanion hole" evidence="6">
    <location>
        <position position="126"/>
    </location>
</feature>
<keyword evidence="5 6" id="KW-0012">Acyltransferase</keyword>
<keyword evidence="6" id="KW-0055">Arginine biosynthesis</keyword>
<dbReference type="HAMAP" id="MF_01106">
    <property type="entry name" value="ArgJ"/>
    <property type="match status" value="1"/>
</dbReference>
<comment type="pathway">
    <text evidence="6">Amino-acid biosynthesis; L-arginine biosynthesis; N(2)-acetyl-L-ornithine from L-glutamate: step 1/4.</text>
</comment>
<comment type="function">
    <text evidence="6">Catalyzes two activities which are involved in the cyclic version of arginine biosynthesis: the synthesis of N-acetylglutamate from glutamate and acetyl-CoA as the acetyl donor, and of ornithine by transacetylation between N(2)-acetylornithine and glutamate.</text>
</comment>
<evidence type="ECO:0000256" key="5">
    <source>
        <dbReference type="ARBA" id="ARBA00023315"/>
    </source>
</evidence>
<feature type="site" description="Cleavage; by autolysis" evidence="6">
    <location>
        <begin position="198"/>
        <end position="199"/>
    </location>
</feature>
<sequence>MKTDILMEHVKWTDVTHGHICTPLGFSAGGLHCGINRKRKDLGWIYSSVPAKAAAVYTTNIFQAPPLKVTQESINENKTLQGVLVNSGNANSCTGEIGFINAYEMRRIYAQKAGLLENDVAVISTGVIGEQLPIQKIQQGVESITTIEGVRDYDAFHHSILTTDTFPKQACVQITIDGKTMTIAGAAKGSGMIHPNMATMLGFITTDINIQSSALNQALKDVTNETFNMITVDGDTSTNDMVLVLANGLANNSEWSLHDQEYLLFKEGLKQVCESLAKQIARDGEGATKLIEVQVKGALTNSDAQTIAKTIVGSSLVKTAIYGEDANWGRIVSAVGYSGILFDPMNIHISLGPIKIVENGLPISFKESEAALYLKNEKIDIHIQLGEGTNNATAWGCDLSYDYVRINASYRT</sequence>
<feature type="binding site" evidence="6">
    <location>
        <position position="188"/>
    </location>
    <ligand>
        <name>substrate</name>
    </ligand>
</feature>
<dbReference type="EC" id="2.3.1.1" evidence="6"/>
<dbReference type="Pfam" id="PF01960">
    <property type="entry name" value="ArgJ"/>
    <property type="match status" value="1"/>
</dbReference>
<dbReference type="Gene3D" id="3.10.20.340">
    <property type="entry name" value="ArgJ beta chain, C-terminal domain"/>
    <property type="match status" value="1"/>
</dbReference>
<evidence type="ECO:0000256" key="6">
    <source>
        <dbReference type="HAMAP-Rule" id="MF_01106"/>
    </source>
</evidence>
<comment type="similarity">
    <text evidence="1 6">Belongs to the ArgJ family.</text>
</comment>
<comment type="catalytic activity">
    <reaction evidence="6">
        <text>L-glutamate + acetyl-CoA = N-acetyl-L-glutamate + CoA + H(+)</text>
        <dbReference type="Rhea" id="RHEA:24292"/>
        <dbReference type="ChEBI" id="CHEBI:15378"/>
        <dbReference type="ChEBI" id="CHEBI:29985"/>
        <dbReference type="ChEBI" id="CHEBI:44337"/>
        <dbReference type="ChEBI" id="CHEBI:57287"/>
        <dbReference type="ChEBI" id="CHEBI:57288"/>
        <dbReference type="EC" id="2.3.1.1"/>
    </reaction>
</comment>
<dbReference type="NCBIfam" id="TIGR00120">
    <property type="entry name" value="ArgJ"/>
    <property type="match status" value="1"/>
</dbReference>
<dbReference type="Proteomes" id="UP000789833">
    <property type="component" value="Unassembled WGS sequence"/>
</dbReference>
<protein>
    <recommendedName>
        <fullName evidence="6">Arginine biosynthesis bifunctional protein ArgJ</fullName>
    </recommendedName>
    <domain>
        <recommendedName>
            <fullName evidence="6">Glutamate N-acetyltransferase</fullName>
            <ecNumber evidence="6">2.3.1.35</ecNumber>
        </recommendedName>
        <alternativeName>
            <fullName evidence="6">Ornithine acetyltransferase</fullName>
            <shortName evidence="6">OATase</shortName>
        </alternativeName>
        <alternativeName>
            <fullName evidence="6">Ornithine transacetylase</fullName>
        </alternativeName>
    </domain>
    <domain>
        <recommendedName>
            <fullName evidence="6">Amino-acid acetyltransferase</fullName>
            <ecNumber evidence="6">2.3.1.1</ecNumber>
        </recommendedName>
        <alternativeName>
            <fullName evidence="6">N-acetylglutamate synthase</fullName>
            <shortName evidence="6">AGSase</shortName>
        </alternativeName>
    </domain>
    <component>
        <recommendedName>
            <fullName evidence="6">Arginine biosynthesis bifunctional protein ArgJ alpha chain</fullName>
        </recommendedName>
    </component>
    <component>
        <recommendedName>
            <fullName evidence="6">Arginine biosynthesis bifunctional protein ArgJ beta chain</fullName>
        </recommendedName>
    </component>
</protein>
<name>A0ABN8A917_9BACI</name>
<evidence type="ECO:0000313" key="8">
    <source>
        <dbReference type="Proteomes" id="UP000789833"/>
    </source>
</evidence>
<dbReference type="CDD" id="cd02152">
    <property type="entry name" value="OAT"/>
    <property type="match status" value="1"/>
</dbReference>
<comment type="caution">
    <text evidence="7">The sequence shown here is derived from an EMBL/GenBank/DDBJ whole genome shotgun (WGS) entry which is preliminary data.</text>
</comment>
<reference evidence="7 8" key="1">
    <citation type="submission" date="2021-10" db="EMBL/GenBank/DDBJ databases">
        <authorList>
            <person name="Criscuolo A."/>
        </authorList>
    </citation>
    <scope>NUCLEOTIDE SEQUENCE [LARGE SCALE GENOMIC DNA]</scope>
    <source>
        <strain evidence="8">CIP 111883</strain>
    </source>
</reference>
<comment type="catalytic activity">
    <reaction evidence="6">
        <text>N(2)-acetyl-L-ornithine + L-glutamate = N-acetyl-L-glutamate + L-ornithine</text>
        <dbReference type="Rhea" id="RHEA:15349"/>
        <dbReference type="ChEBI" id="CHEBI:29985"/>
        <dbReference type="ChEBI" id="CHEBI:44337"/>
        <dbReference type="ChEBI" id="CHEBI:46911"/>
        <dbReference type="ChEBI" id="CHEBI:57805"/>
        <dbReference type="EC" id="2.3.1.35"/>
    </reaction>
</comment>
<evidence type="ECO:0000256" key="1">
    <source>
        <dbReference type="ARBA" id="ARBA00006774"/>
    </source>
</evidence>
<feature type="binding site" evidence="6">
    <location>
        <position position="162"/>
    </location>
    <ligand>
        <name>substrate</name>
    </ligand>
</feature>
<comment type="subcellular location">
    <subcellularLocation>
        <location evidence="6">Cytoplasm</location>
    </subcellularLocation>
</comment>
<evidence type="ECO:0000256" key="3">
    <source>
        <dbReference type="ARBA" id="ARBA00022679"/>
    </source>
</evidence>
<evidence type="ECO:0000256" key="2">
    <source>
        <dbReference type="ARBA" id="ARBA00011475"/>
    </source>
</evidence>
<dbReference type="NCBIfam" id="NF003802">
    <property type="entry name" value="PRK05388.1"/>
    <property type="match status" value="1"/>
</dbReference>
<feature type="site" description="Involved in the stabilization of negative charge on the oxyanion by the formation of the oxyanion hole" evidence="6">
    <location>
        <position position="125"/>
    </location>
</feature>
<keyword evidence="6" id="KW-0963">Cytoplasm</keyword>
<dbReference type="SUPFAM" id="SSF56266">
    <property type="entry name" value="DmpA/ArgJ-like"/>
    <property type="match status" value="1"/>
</dbReference>
<comment type="subunit">
    <text evidence="2 6">Heterotetramer of two alpha and two beta chains.</text>
</comment>
<feature type="active site" description="Nucleophile" evidence="6">
    <location>
        <position position="199"/>
    </location>
</feature>
<dbReference type="PANTHER" id="PTHR23100:SF0">
    <property type="entry name" value="ARGININE BIOSYNTHESIS BIFUNCTIONAL PROTEIN ARGJ, MITOCHONDRIAL"/>
    <property type="match status" value="1"/>
</dbReference>
<proteinExistence type="inferred from homology"/>
<dbReference type="PANTHER" id="PTHR23100">
    <property type="entry name" value="ARGININE BIOSYNTHESIS BIFUNCTIONAL PROTEIN ARGJ"/>
    <property type="match status" value="1"/>
</dbReference>
<dbReference type="EC" id="2.3.1.35" evidence="6"/>
<accession>A0ABN8A917</accession>
<dbReference type="EMBL" id="CAKJTJ010000012">
    <property type="protein sequence ID" value="CAG9621660.1"/>
    <property type="molecule type" value="Genomic_DNA"/>
</dbReference>
<dbReference type="InterPro" id="IPR016117">
    <property type="entry name" value="ArgJ-like_dom_sf"/>
</dbReference>
<evidence type="ECO:0000256" key="4">
    <source>
        <dbReference type="ARBA" id="ARBA00022813"/>
    </source>
</evidence>
<dbReference type="Gene3D" id="3.30.2330.10">
    <property type="entry name" value="arginine biosynthesis bifunctional protein suprefamily"/>
    <property type="match status" value="1"/>
</dbReference>
<organism evidence="7 8">
    <name type="scientific">Sutcliffiella rhizosphaerae</name>
    <dbReference type="NCBI Taxonomy" id="2880967"/>
    <lineage>
        <taxon>Bacteria</taxon>
        <taxon>Bacillati</taxon>
        <taxon>Bacillota</taxon>
        <taxon>Bacilli</taxon>
        <taxon>Bacillales</taxon>
        <taxon>Bacillaceae</taxon>
        <taxon>Sutcliffiella</taxon>
    </lineage>
</organism>
<keyword evidence="6" id="KW-0028">Amino-acid biosynthesis</keyword>
<comment type="pathway">
    <text evidence="6">Amino-acid biosynthesis; L-arginine biosynthesis; L-ornithine and N-acetyl-L-glutamate from L-glutamate and N(2)-acetyl-L-ornithine (cyclic): step 1/1.</text>
</comment>
<dbReference type="InterPro" id="IPR042195">
    <property type="entry name" value="ArgJ_beta_C"/>
</dbReference>
<feature type="binding site" evidence="6">
    <location>
        <position position="412"/>
    </location>
    <ligand>
        <name>substrate</name>
    </ligand>
</feature>
<keyword evidence="8" id="KW-1185">Reference proteome</keyword>
<feature type="chain" id="PRO_5044924160" description="Arginine biosynthesis bifunctional protein ArgJ alpha chain" evidence="6">
    <location>
        <begin position="1"/>
        <end position="198"/>
    </location>
</feature>
<feature type="chain" id="PRO_5044924159" description="Arginine biosynthesis bifunctional protein ArgJ beta chain" evidence="6">
    <location>
        <begin position="199"/>
        <end position="412"/>
    </location>
</feature>
<dbReference type="Gene3D" id="3.60.70.12">
    <property type="entry name" value="L-amino peptidase D-ALA esterase/amidase"/>
    <property type="match status" value="1"/>
</dbReference>
<feature type="binding site" evidence="6">
    <location>
        <position position="285"/>
    </location>
    <ligand>
        <name>substrate</name>
    </ligand>
</feature>
<keyword evidence="6" id="KW-0511">Multifunctional enzyme</keyword>
<keyword evidence="4 6" id="KW-0068">Autocatalytic cleavage</keyword>
<evidence type="ECO:0000313" key="7">
    <source>
        <dbReference type="EMBL" id="CAG9621660.1"/>
    </source>
</evidence>
<dbReference type="InterPro" id="IPR002813">
    <property type="entry name" value="Arg_biosynth_ArgJ"/>
</dbReference>
<feature type="binding site" evidence="6">
    <location>
        <position position="199"/>
    </location>
    <ligand>
        <name>substrate</name>
    </ligand>
</feature>